<name>A0ABT4X2E2_9BACI</name>
<dbReference type="SMART" id="SM00347">
    <property type="entry name" value="HTH_MARR"/>
    <property type="match status" value="1"/>
</dbReference>
<dbReference type="InterPro" id="IPR036390">
    <property type="entry name" value="WH_DNA-bd_sf"/>
</dbReference>
<dbReference type="PROSITE" id="PS50995">
    <property type="entry name" value="HTH_MARR_2"/>
    <property type="match status" value="1"/>
</dbReference>
<dbReference type="Gene3D" id="1.10.10.10">
    <property type="entry name" value="Winged helix-like DNA-binding domain superfamily/Winged helix DNA-binding domain"/>
    <property type="match status" value="1"/>
</dbReference>
<dbReference type="InterPro" id="IPR036388">
    <property type="entry name" value="WH-like_DNA-bd_sf"/>
</dbReference>
<dbReference type="PANTHER" id="PTHR33164">
    <property type="entry name" value="TRANSCRIPTIONAL REGULATOR, MARR FAMILY"/>
    <property type="match status" value="1"/>
</dbReference>
<keyword evidence="2" id="KW-0238">DNA-binding</keyword>
<organism evidence="5 6">
    <name type="scientific">Bacillus changyiensis</name>
    <dbReference type="NCBI Taxonomy" id="3004103"/>
    <lineage>
        <taxon>Bacteria</taxon>
        <taxon>Bacillati</taxon>
        <taxon>Bacillota</taxon>
        <taxon>Bacilli</taxon>
        <taxon>Bacillales</taxon>
        <taxon>Bacillaceae</taxon>
        <taxon>Bacillus</taxon>
    </lineage>
</organism>
<dbReference type="PANTHER" id="PTHR33164:SF89">
    <property type="entry name" value="MARR FAMILY REGULATORY PROTEIN"/>
    <property type="match status" value="1"/>
</dbReference>
<keyword evidence="6" id="KW-1185">Reference proteome</keyword>
<keyword evidence="1" id="KW-0805">Transcription regulation</keyword>
<dbReference type="InterPro" id="IPR000835">
    <property type="entry name" value="HTH_MarR-typ"/>
</dbReference>
<sequence length="140" mass="16393">MNLDKLSESMNQNWTDIYYNLHERHDDHLTHHAVRLLQYLEKNQSATIGTLAHFSNVSHNTASEHVKRLLQKKLVQKQRNSQDERKVYVTLTAEGEDVVKRHTRLDPKKLQKVLQQLNEDQLKLLEDAFSMLSQAAKSCF</sequence>
<accession>A0ABT4X2E2</accession>
<evidence type="ECO:0000259" key="4">
    <source>
        <dbReference type="PROSITE" id="PS50995"/>
    </source>
</evidence>
<dbReference type="InterPro" id="IPR039422">
    <property type="entry name" value="MarR/SlyA-like"/>
</dbReference>
<protein>
    <submittedName>
        <fullName evidence="5">MarR family transcriptional regulator</fullName>
    </submittedName>
</protein>
<dbReference type="Proteomes" id="UP001211894">
    <property type="component" value="Unassembled WGS sequence"/>
</dbReference>
<proteinExistence type="predicted"/>
<evidence type="ECO:0000256" key="3">
    <source>
        <dbReference type="ARBA" id="ARBA00023163"/>
    </source>
</evidence>
<feature type="domain" description="HTH marR-type" evidence="4">
    <location>
        <begin position="1"/>
        <end position="134"/>
    </location>
</feature>
<dbReference type="Pfam" id="PF22381">
    <property type="entry name" value="Staph_reg_Sar_Rot"/>
    <property type="match status" value="1"/>
</dbReference>
<gene>
    <name evidence="5" type="ORF">PJ311_07385</name>
</gene>
<evidence type="ECO:0000313" key="6">
    <source>
        <dbReference type="Proteomes" id="UP001211894"/>
    </source>
</evidence>
<reference evidence="5 6" key="1">
    <citation type="submission" date="2023-01" db="EMBL/GenBank/DDBJ databases">
        <title>Bacillus changyiensis sp. nov., isolated from a coastal deposit.</title>
        <authorList>
            <person name="Xiao G."/>
            <person name="Lai Q."/>
            <person name="Hu Z."/>
            <person name="Shao Z."/>
        </authorList>
    </citation>
    <scope>NUCLEOTIDE SEQUENCE [LARGE SCALE GENOMIC DNA]</scope>
    <source>
        <strain evidence="5 6">CLL-7-23</strain>
    </source>
</reference>
<evidence type="ECO:0000256" key="2">
    <source>
        <dbReference type="ARBA" id="ARBA00023125"/>
    </source>
</evidence>
<dbReference type="SUPFAM" id="SSF46785">
    <property type="entry name" value="Winged helix' DNA-binding domain"/>
    <property type="match status" value="1"/>
</dbReference>
<dbReference type="EMBL" id="JAQKAB010000004">
    <property type="protein sequence ID" value="MDA7026439.1"/>
    <property type="molecule type" value="Genomic_DNA"/>
</dbReference>
<comment type="caution">
    <text evidence="5">The sequence shown here is derived from an EMBL/GenBank/DDBJ whole genome shotgun (WGS) entry which is preliminary data.</text>
</comment>
<dbReference type="InterPro" id="IPR055166">
    <property type="entry name" value="Transc_reg_Sar_Rot_HTH"/>
</dbReference>
<keyword evidence="3" id="KW-0804">Transcription</keyword>
<dbReference type="RefSeq" id="WP_271340301.1">
    <property type="nucleotide sequence ID" value="NZ_JAQKAB010000004.1"/>
</dbReference>
<evidence type="ECO:0000256" key="1">
    <source>
        <dbReference type="ARBA" id="ARBA00023015"/>
    </source>
</evidence>
<evidence type="ECO:0000313" key="5">
    <source>
        <dbReference type="EMBL" id="MDA7026439.1"/>
    </source>
</evidence>